<dbReference type="GO" id="GO:0005524">
    <property type="term" value="F:ATP binding"/>
    <property type="evidence" value="ECO:0007669"/>
    <property type="project" value="UniProtKB-KW"/>
</dbReference>
<dbReference type="Proteomes" id="UP000194020">
    <property type="component" value="Unassembled WGS sequence"/>
</dbReference>
<organism evidence="5 6">
    <name type="scientific">Lonsdalea iberica</name>
    <dbReference type="NCBI Taxonomy" id="1082703"/>
    <lineage>
        <taxon>Bacteria</taxon>
        <taxon>Pseudomonadati</taxon>
        <taxon>Pseudomonadota</taxon>
        <taxon>Gammaproteobacteria</taxon>
        <taxon>Enterobacterales</taxon>
        <taxon>Pectobacteriaceae</taxon>
        <taxon>Lonsdalea</taxon>
    </lineage>
</organism>
<keyword evidence="2" id="KW-0547">Nucleotide-binding</keyword>
<proteinExistence type="predicted"/>
<dbReference type="InterPro" id="IPR027417">
    <property type="entry name" value="P-loop_NTPase"/>
</dbReference>
<dbReference type="PANTHER" id="PTHR43067">
    <property type="entry name" value="OLIGOPEPTIDE/DIPEPTIDE ABC TRANSPORTER, ATPASE SUBUNIT"/>
    <property type="match status" value="1"/>
</dbReference>
<keyword evidence="1" id="KW-0813">Transport</keyword>
<evidence type="ECO:0000313" key="5">
    <source>
        <dbReference type="EMBL" id="OSN08266.1"/>
    </source>
</evidence>
<evidence type="ECO:0000256" key="2">
    <source>
        <dbReference type="ARBA" id="ARBA00022741"/>
    </source>
</evidence>
<dbReference type="PANTHER" id="PTHR43067:SF3">
    <property type="entry name" value="MALTOSE ABC TRANSPORTER, ATP-BINDING PROTEIN"/>
    <property type="match status" value="1"/>
</dbReference>
<dbReference type="Gene3D" id="3.40.50.300">
    <property type="entry name" value="P-loop containing nucleotide triphosphate hydrolases"/>
    <property type="match status" value="1"/>
</dbReference>
<evidence type="ECO:0000313" key="6">
    <source>
        <dbReference type="Proteomes" id="UP000194020"/>
    </source>
</evidence>
<evidence type="ECO:0000256" key="3">
    <source>
        <dbReference type="ARBA" id="ARBA00022840"/>
    </source>
</evidence>
<protein>
    <recommendedName>
        <fullName evidence="4">Oligopeptide/dipeptide ABC transporter C-terminal domain-containing protein</fullName>
    </recommendedName>
</protein>
<comment type="caution">
    <text evidence="5">The sequence shown here is derived from an EMBL/GenBank/DDBJ whole genome shotgun (WGS) entry which is preliminary data.</text>
</comment>
<feature type="domain" description="Oligopeptide/dipeptide ABC transporter C-terminal" evidence="4">
    <location>
        <begin position="3"/>
        <end position="61"/>
    </location>
</feature>
<accession>A0A1X3S179</accession>
<keyword evidence="3" id="KW-0067">ATP-binding</keyword>
<reference evidence="5 6" key="1">
    <citation type="submission" date="2016-02" db="EMBL/GenBank/DDBJ databases">
        <title>Species-wide whole genome sequencing reveals diversity, host range in Lonsdalea quercina.</title>
        <authorList>
            <person name="Li Y."/>
        </authorList>
    </citation>
    <scope>NUCLEOTIDE SEQUENCE [LARGE SCALE GENOMIC DNA]</scope>
    <source>
        <strain evidence="5 6">LMG 26264</strain>
    </source>
</reference>
<name>A0A1X3S179_9GAMM</name>
<sequence length="84" mass="9262">MAELMHSPRHPYTRVLLGTRPQGGLEKGSRLVSISGAPPDLAHLPAGCAFAPRCPQASELCRQRVPEESRVAAEHQVFCHHWQV</sequence>
<dbReference type="EMBL" id="LUTP01000003">
    <property type="protein sequence ID" value="OSN08266.1"/>
    <property type="molecule type" value="Genomic_DNA"/>
</dbReference>
<dbReference type="Pfam" id="PF08352">
    <property type="entry name" value="oligo_HPY"/>
    <property type="match status" value="1"/>
</dbReference>
<dbReference type="GO" id="GO:0015833">
    <property type="term" value="P:peptide transport"/>
    <property type="evidence" value="ECO:0007669"/>
    <property type="project" value="InterPro"/>
</dbReference>
<dbReference type="NCBIfam" id="TIGR01727">
    <property type="entry name" value="oligo_HPY"/>
    <property type="match status" value="1"/>
</dbReference>
<dbReference type="AlphaFoldDB" id="A0A1X3S179"/>
<dbReference type="InterPro" id="IPR013563">
    <property type="entry name" value="Oligopep_ABC_C"/>
</dbReference>
<gene>
    <name evidence="5" type="ORF">AU511_01785</name>
</gene>
<evidence type="ECO:0000259" key="4">
    <source>
        <dbReference type="Pfam" id="PF08352"/>
    </source>
</evidence>
<evidence type="ECO:0000256" key="1">
    <source>
        <dbReference type="ARBA" id="ARBA00022448"/>
    </source>
</evidence>